<protein>
    <submittedName>
        <fullName evidence="1">Uncharacterized protein MANES_05G184100</fullName>
    </submittedName>
</protein>
<reference evidence="1" key="1">
    <citation type="submission" date="2018-02" db="EMBL/GenBank/DDBJ databases">
        <title>Rhizophora mucronata_Transcriptome.</title>
        <authorList>
            <person name="Meera S.P."/>
            <person name="Sreeshan A."/>
            <person name="Augustine A."/>
        </authorList>
    </citation>
    <scope>NUCLEOTIDE SEQUENCE</scope>
    <source>
        <tissue evidence="1">Leaf</tissue>
    </source>
</reference>
<evidence type="ECO:0000313" key="1">
    <source>
        <dbReference type="EMBL" id="MBW96726.1"/>
    </source>
</evidence>
<dbReference type="AlphaFoldDB" id="A0A2P2JTD5"/>
<name>A0A2P2JTD5_RHIMU</name>
<dbReference type="EMBL" id="GGEC01016243">
    <property type="protein sequence ID" value="MBW96726.1"/>
    <property type="molecule type" value="Transcribed_RNA"/>
</dbReference>
<sequence length="28" mass="3453">MLPPEKLAEKNCQFLLLMMLVTYLDRRW</sequence>
<organism evidence="1">
    <name type="scientific">Rhizophora mucronata</name>
    <name type="common">Asiatic mangrove</name>
    <dbReference type="NCBI Taxonomy" id="61149"/>
    <lineage>
        <taxon>Eukaryota</taxon>
        <taxon>Viridiplantae</taxon>
        <taxon>Streptophyta</taxon>
        <taxon>Embryophyta</taxon>
        <taxon>Tracheophyta</taxon>
        <taxon>Spermatophyta</taxon>
        <taxon>Magnoliopsida</taxon>
        <taxon>eudicotyledons</taxon>
        <taxon>Gunneridae</taxon>
        <taxon>Pentapetalae</taxon>
        <taxon>rosids</taxon>
        <taxon>fabids</taxon>
        <taxon>Malpighiales</taxon>
        <taxon>Rhizophoraceae</taxon>
        <taxon>Rhizophora</taxon>
    </lineage>
</organism>
<proteinExistence type="predicted"/>
<accession>A0A2P2JTD5</accession>